<keyword evidence="1" id="KW-0479">Metal-binding</keyword>
<evidence type="ECO:0000259" key="2">
    <source>
        <dbReference type="PROSITE" id="PS50158"/>
    </source>
</evidence>
<feature type="domain" description="CCHC-type" evidence="2">
    <location>
        <begin position="231"/>
        <end position="244"/>
    </location>
</feature>
<evidence type="ECO:0000313" key="3">
    <source>
        <dbReference type="EMBL" id="RPB03948.1"/>
    </source>
</evidence>
<keyword evidence="1" id="KW-0863">Zinc-finger</keyword>
<dbReference type="EMBL" id="ML120360">
    <property type="protein sequence ID" value="RPB03948.1"/>
    <property type="molecule type" value="Genomic_DNA"/>
</dbReference>
<dbReference type="CDD" id="cd00303">
    <property type="entry name" value="retropepsin_like"/>
    <property type="match status" value="1"/>
</dbReference>
<accession>A0A3N4K357</accession>
<dbReference type="InterPro" id="IPR001878">
    <property type="entry name" value="Znf_CCHC"/>
</dbReference>
<dbReference type="GO" id="GO:0008270">
    <property type="term" value="F:zinc ion binding"/>
    <property type="evidence" value="ECO:0007669"/>
    <property type="project" value="UniProtKB-KW"/>
</dbReference>
<dbReference type="PROSITE" id="PS50158">
    <property type="entry name" value="ZF_CCHC"/>
    <property type="match status" value="1"/>
</dbReference>
<proteinExistence type="predicted"/>
<keyword evidence="1" id="KW-0862">Zinc</keyword>
<organism evidence="3 4">
    <name type="scientific">Choiromyces venosus 120613-1</name>
    <dbReference type="NCBI Taxonomy" id="1336337"/>
    <lineage>
        <taxon>Eukaryota</taxon>
        <taxon>Fungi</taxon>
        <taxon>Dikarya</taxon>
        <taxon>Ascomycota</taxon>
        <taxon>Pezizomycotina</taxon>
        <taxon>Pezizomycetes</taxon>
        <taxon>Pezizales</taxon>
        <taxon>Tuberaceae</taxon>
        <taxon>Choiromyces</taxon>
    </lineage>
</organism>
<name>A0A3N4K357_9PEZI</name>
<protein>
    <recommendedName>
        <fullName evidence="2">CCHC-type domain-containing protein</fullName>
    </recommendedName>
</protein>
<evidence type="ECO:0000256" key="1">
    <source>
        <dbReference type="PROSITE-ProRule" id="PRU00047"/>
    </source>
</evidence>
<dbReference type="STRING" id="1336337.A0A3N4K357"/>
<gene>
    <name evidence="3" type="ORF">L873DRAFT_1786570</name>
</gene>
<sequence>MLEIQQSPMQSLDDYVKVAQAIATHIPRHKQDVLTHCFLKGIAHEELRRLLTTKCDAGDPFEKYAAEAMRIGHTLCTTFNSNELVNSLLLEKNATTEKVLESQESTFVKELRAVVNMLKALVESSGKNSLLEIQEEYAVDDVMAVDNWQLRPHFPSVHRNGRAFGTCRNQLMPPRSFEHARARREYAKFQLNHCAGQPLARLLGYPLSSEEIYEVRMRNQQPPPWARDYACYECGHRGHVRSICSHLMFSGYNRVEYRRREVPRWERRAVRKFSLPPWERKTEPLELRVRRDHDRPERLVRLREELSSMVEVVGVEDSNCLVAGVSDVMGEPSTCHQTADYIKEPDLICDSTGMESGDDTLMIPAKIKSAQRKEKTQSVKLKARQAAHQAPIEDTLDCNEDDSARPVRPIAFDSVEGIQAKSFGKKTSGPSSISHFCTTAYADTGKCQFRIQKALIDAGSVLNLMPLFAIEDMGAHLKSTNGLVIRTTTSATVQIDWYADFDVMVAGVTTRLQVYAMPREYNLSYALLLGRDWLQAVRAQGDYEAHMYHIRNQNGEFVSVPFD</sequence>
<dbReference type="Gene3D" id="2.40.70.10">
    <property type="entry name" value="Acid Proteases"/>
    <property type="match status" value="1"/>
</dbReference>
<keyword evidence="4" id="KW-1185">Reference proteome</keyword>
<dbReference type="InterPro" id="IPR021109">
    <property type="entry name" value="Peptidase_aspartic_dom_sf"/>
</dbReference>
<dbReference type="AlphaFoldDB" id="A0A3N4K357"/>
<evidence type="ECO:0000313" key="4">
    <source>
        <dbReference type="Proteomes" id="UP000276215"/>
    </source>
</evidence>
<reference evidence="3 4" key="1">
    <citation type="journal article" date="2018" name="Nat. Ecol. Evol.">
        <title>Pezizomycetes genomes reveal the molecular basis of ectomycorrhizal truffle lifestyle.</title>
        <authorList>
            <person name="Murat C."/>
            <person name="Payen T."/>
            <person name="Noel B."/>
            <person name="Kuo A."/>
            <person name="Morin E."/>
            <person name="Chen J."/>
            <person name="Kohler A."/>
            <person name="Krizsan K."/>
            <person name="Balestrini R."/>
            <person name="Da Silva C."/>
            <person name="Montanini B."/>
            <person name="Hainaut M."/>
            <person name="Levati E."/>
            <person name="Barry K.W."/>
            <person name="Belfiori B."/>
            <person name="Cichocki N."/>
            <person name="Clum A."/>
            <person name="Dockter R.B."/>
            <person name="Fauchery L."/>
            <person name="Guy J."/>
            <person name="Iotti M."/>
            <person name="Le Tacon F."/>
            <person name="Lindquist E.A."/>
            <person name="Lipzen A."/>
            <person name="Malagnac F."/>
            <person name="Mello A."/>
            <person name="Molinier V."/>
            <person name="Miyauchi S."/>
            <person name="Poulain J."/>
            <person name="Riccioni C."/>
            <person name="Rubini A."/>
            <person name="Sitrit Y."/>
            <person name="Splivallo R."/>
            <person name="Traeger S."/>
            <person name="Wang M."/>
            <person name="Zifcakova L."/>
            <person name="Wipf D."/>
            <person name="Zambonelli A."/>
            <person name="Paolocci F."/>
            <person name="Nowrousian M."/>
            <person name="Ottonello S."/>
            <person name="Baldrian P."/>
            <person name="Spatafora J.W."/>
            <person name="Henrissat B."/>
            <person name="Nagy L.G."/>
            <person name="Aury J.M."/>
            <person name="Wincker P."/>
            <person name="Grigoriev I.V."/>
            <person name="Bonfante P."/>
            <person name="Martin F.M."/>
        </authorList>
    </citation>
    <scope>NUCLEOTIDE SEQUENCE [LARGE SCALE GENOMIC DNA]</scope>
    <source>
        <strain evidence="3 4">120613-1</strain>
    </source>
</reference>
<dbReference type="Proteomes" id="UP000276215">
    <property type="component" value="Unassembled WGS sequence"/>
</dbReference>
<dbReference type="OrthoDB" id="5430981at2759"/>
<dbReference type="GO" id="GO:0003676">
    <property type="term" value="F:nucleic acid binding"/>
    <property type="evidence" value="ECO:0007669"/>
    <property type="project" value="InterPro"/>
</dbReference>